<dbReference type="PRINTS" id="PR01792">
    <property type="entry name" value="VDCCGAMMA"/>
</dbReference>
<dbReference type="GO" id="GO:0019226">
    <property type="term" value="P:transmission of nerve impulse"/>
    <property type="evidence" value="ECO:0007669"/>
    <property type="project" value="TreeGrafter"/>
</dbReference>
<keyword evidence="3 14" id="KW-0813">Transport</keyword>
<accession>A0AAJ7TFS0</accession>
<dbReference type="GO" id="GO:0005245">
    <property type="term" value="F:voltage-gated calcium channel activity"/>
    <property type="evidence" value="ECO:0007669"/>
    <property type="project" value="TreeGrafter"/>
</dbReference>
<evidence type="ECO:0000256" key="4">
    <source>
        <dbReference type="ARBA" id="ARBA00022553"/>
    </source>
</evidence>
<comment type="subcellular location">
    <subcellularLocation>
        <location evidence="1 14">Membrane</location>
        <topology evidence="1 14">Multi-pass membrane protein</topology>
    </subcellularLocation>
</comment>
<evidence type="ECO:0000256" key="2">
    <source>
        <dbReference type="ARBA" id="ARBA00007111"/>
    </source>
</evidence>
<dbReference type="GO" id="GO:0098943">
    <property type="term" value="P:neurotransmitter receptor transport, postsynaptic endosome to lysosome"/>
    <property type="evidence" value="ECO:0007669"/>
    <property type="project" value="TreeGrafter"/>
</dbReference>
<sequence length="451" mass="47373">MHPSILLGGQERRDFINDFHPFDCRAERSDRTGDLRNASPPPAPCRRSRMPGARRLLAMLSMMRLRDRGVQSVLTLSGAFAAFTLMAISVGTDFWLYSRGVCRDRTNTDNETVKRNEEVLTHSGLWRVCCMEGSSKGVCKTIDHFPEDSDFKDTAEYLLRLMRASSIFPIFSVLLLLFGGLCIAASEIYKSKLHIVLGAGISMVAAGLSNIIGIIVYISSNAGDPNMSDPKNKNYSYGWSFYFGALSFFIAETLGAWLVHVFMDAHQHALSQALPGIMPGMGLGVTAIDSDDYLKKPSSSSSTAAASSSAAAAAAAAQAMAAGGGIGGGGGAGGMGVAGMRLPSYRWRSRDPSPVGFKPLNAQPSTDTLAMYTLPRDSPPDFNPFVSGGQQGGSGSGAGGSGGGVGGAPTGSGSGSGTGTAAEMFAVQNCLRSELEETLFGSAANRRTTPV</sequence>
<keyword evidence="8 14" id="KW-0106">Calcium</keyword>
<proteinExistence type="inferred from homology"/>
<keyword evidence="5 14" id="KW-0109">Calcium transport</keyword>
<feature type="transmembrane region" description="Helical" evidence="14">
    <location>
        <begin position="167"/>
        <end position="189"/>
    </location>
</feature>
<keyword evidence="13 14" id="KW-0407">Ion channel</keyword>
<evidence type="ECO:0000256" key="10">
    <source>
        <dbReference type="ARBA" id="ARBA00022989"/>
    </source>
</evidence>
<feature type="region of interest" description="Disordered" evidence="15">
    <location>
        <begin position="30"/>
        <end position="49"/>
    </location>
</feature>
<evidence type="ECO:0000256" key="3">
    <source>
        <dbReference type="ARBA" id="ARBA00022448"/>
    </source>
</evidence>
<comment type="similarity">
    <text evidence="2 14">Belongs to the PMP-22/EMP/MP20 family. CACNG subfamily.</text>
</comment>
<evidence type="ECO:0000256" key="9">
    <source>
        <dbReference type="ARBA" id="ARBA00022882"/>
    </source>
</evidence>
<dbReference type="KEGG" id="pmrn:116946191"/>
<evidence type="ECO:0000256" key="6">
    <source>
        <dbReference type="ARBA" id="ARBA00022673"/>
    </source>
</evidence>
<protein>
    <submittedName>
        <fullName evidence="17">Voltage-dependent calcium channel gamma-2 subunit-like isoform X1</fullName>
    </submittedName>
</protein>
<feature type="transmembrane region" description="Helical" evidence="14">
    <location>
        <begin position="239"/>
        <end position="262"/>
    </location>
</feature>
<evidence type="ECO:0000256" key="7">
    <source>
        <dbReference type="ARBA" id="ARBA00022692"/>
    </source>
</evidence>
<evidence type="ECO:0000256" key="12">
    <source>
        <dbReference type="ARBA" id="ARBA00023136"/>
    </source>
</evidence>
<feature type="transmembrane region" description="Helical" evidence="14">
    <location>
        <begin position="196"/>
        <end position="219"/>
    </location>
</feature>
<dbReference type="Pfam" id="PF00822">
    <property type="entry name" value="PMP22_Claudin"/>
    <property type="match status" value="1"/>
</dbReference>
<dbReference type="Proteomes" id="UP001318040">
    <property type="component" value="Chromosome 26"/>
</dbReference>
<dbReference type="FunFam" id="1.20.140.150:FF:000002">
    <property type="entry name" value="Voltage-dependent calcium channel gamma-2 subunit"/>
    <property type="match status" value="1"/>
</dbReference>
<keyword evidence="7 14" id="KW-0812">Transmembrane</keyword>
<keyword evidence="10 14" id="KW-1133">Transmembrane helix</keyword>
<keyword evidence="9 14" id="KW-0851">Voltage-gated channel</keyword>
<evidence type="ECO:0000256" key="13">
    <source>
        <dbReference type="ARBA" id="ARBA00023303"/>
    </source>
</evidence>
<keyword evidence="4" id="KW-0597">Phosphoprotein</keyword>
<feature type="compositionally biased region" description="Gly residues" evidence="15">
    <location>
        <begin position="389"/>
        <end position="418"/>
    </location>
</feature>
<keyword evidence="16" id="KW-1185">Reference proteome</keyword>
<evidence type="ECO:0000256" key="8">
    <source>
        <dbReference type="ARBA" id="ARBA00022837"/>
    </source>
</evidence>
<evidence type="ECO:0000313" key="16">
    <source>
        <dbReference type="Proteomes" id="UP001318040"/>
    </source>
</evidence>
<dbReference type="GO" id="GO:0032281">
    <property type="term" value="C:AMPA glutamate receptor complex"/>
    <property type="evidence" value="ECO:0007669"/>
    <property type="project" value="TreeGrafter"/>
</dbReference>
<evidence type="ECO:0000256" key="1">
    <source>
        <dbReference type="ARBA" id="ARBA00004141"/>
    </source>
</evidence>
<evidence type="ECO:0000256" key="14">
    <source>
        <dbReference type="RuleBase" id="RU363085"/>
    </source>
</evidence>
<dbReference type="GO" id="GO:0051968">
    <property type="term" value="P:positive regulation of synaptic transmission, glutamatergic"/>
    <property type="evidence" value="ECO:0007669"/>
    <property type="project" value="TreeGrafter"/>
</dbReference>
<dbReference type="Gene3D" id="1.20.140.150">
    <property type="match status" value="1"/>
</dbReference>
<gene>
    <name evidence="17" type="primary">LOC116946191</name>
</gene>
<feature type="transmembrane region" description="Helical" evidence="14">
    <location>
        <begin position="69"/>
        <end position="90"/>
    </location>
</feature>
<dbReference type="InterPro" id="IPR008368">
    <property type="entry name" value="VDCC_gsu"/>
</dbReference>
<dbReference type="InterPro" id="IPR051072">
    <property type="entry name" value="CACNG_subunit"/>
</dbReference>
<dbReference type="RefSeq" id="XP_032817044.1">
    <property type="nucleotide sequence ID" value="XM_032961153.1"/>
</dbReference>
<dbReference type="GO" id="GO:0098970">
    <property type="term" value="P:postsynaptic neurotransmitter receptor diffusion trapping"/>
    <property type="evidence" value="ECO:0007669"/>
    <property type="project" value="TreeGrafter"/>
</dbReference>
<feature type="region of interest" description="Disordered" evidence="15">
    <location>
        <begin position="370"/>
        <end position="420"/>
    </location>
</feature>
<dbReference type="InterPro" id="IPR004031">
    <property type="entry name" value="PMP22/EMP/MP20/Claudin"/>
</dbReference>
<organism evidence="16 17">
    <name type="scientific">Petromyzon marinus</name>
    <name type="common">Sea lamprey</name>
    <dbReference type="NCBI Taxonomy" id="7757"/>
    <lineage>
        <taxon>Eukaryota</taxon>
        <taxon>Metazoa</taxon>
        <taxon>Chordata</taxon>
        <taxon>Craniata</taxon>
        <taxon>Vertebrata</taxon>
        <taxon>Cyclostomata</taxon>
        <taxon>Hyperoartia</taxon>
        <taxon>Petromyzontiformes</taxon>
        <taxon>Petromyzontidae</taxon>
        <taxon>Petromyzon</taxon>
    </lineage>
</organism>
<dbReference type="AlphaFoldDB" id="A0AAJ7TFS0"/>
<name>A0AAJ7TFS0_PETMA</name>
<reference evidence="17" key="1">
    <citation type="submission" date="2025-08" db="UniProtKB">
        <authorList>
            <consortium name="RefSeq"/>
        </authorList>
    </citation>
    <scope>IDENTIFICATION</scope>
    <source>
        <tissue evidence="17">Sperm</tissue>
    </source>
</reference>
<evidence type="ECO:0000256" key="15">
    <source>
        <dbReference type="SAM" id="MobiDB-lite"/>
    </source>
</evidence>
<keyword evidence="6 14" id="KW-0107">Calcium channel</keyword>
<evidence type="ECO:0000256" key="11">
    <source>
        <dbReference type="ARBA" id="ARBA00023065"/>
    </source>
</evidence>
<keyword evidence="11 14" id="KW-0406">Ion transport</keyword>
<dbReference type="GO" id="GO:0098839">
    <property type="term" value="C:postsynaptic density membrane"/>
    <property type="evidence" value="ECO:0007669"/>
    <property type="project" value="TreeGrafter"/>
</dbReference>
<dbReference type="GO" id="GO:0099590">
    <property type="term" value="P:neurotransmitter receptor internalization"/>
    <property type="evidence" value="ECO:0007669"/>
    <property type="project" value="TreeGrafter"/>
</dbReference>
<evidence type="ECO:0000313" key="17">
    <source>
        <dbReference type="RefSeq" id="XP_032817044.1"/>
    </source>
</evidence>
<keyword evidence="12 14" id="KW-0472">Membrane</keyword>
<dbReference type="GO" id="GO:0016247">
    <property type="term" value="F:channel regulator activity"/>
    <property type="evidence" value="ECO:0007669"/>
    <property type="project" value="TreeGrafter"/>
</dbReference>
<evidence type="ECO:0000256" key="5">
    <source>
        <dbReference type="ARBA" id="ARBA00022568"/>
    </source>
</evidence>
<dbReference type="PANTHER" id="PTHR12107:SF28">
    <property type="entry name" value="VOLTAGE-DEPENDENT CALCIUM CHANNEL GAMMA-3 SUBUNIT-LIKE"/>
    <property type="match status" value="1"/>
</dbReference>
<dbReference type="PANTHER" id="PTHR12107">
    <property type="entry name" value="VOLTAGE-DEPENDENT CALCIUM CHANNEL GAMMA SUBUNIT"/>
    <property type="match status" value="1"/>
</dbReference>